<name>A0A963YXK9_9PROT</name>
<dbReference type="SUPFAM" id="SSF49303">
    <property type="entry name" value="beta-Galactosidase/glucuronidase domain"/>
    <property type="match status" value="1"/>
</dbReference>
<dbReference type="Gene3D" id="3.20.20.80">
    <property type="entry name" value="Glycosidases"/>
    <property type="match status" value="1"/>
</dbReference>
<evidence type="ECO:0000256" key="1">
    <source>
        <dbReference type="ARBA" id="ARBA00023295"/>
    </source>
</evidence>
<dbReference type="GO" id="GO:0006516">
    <property type="term" value="P:glycoprotein catabolic process"/>
    <property type="evidence" value="ECO:0007669"/>
    <property type="project" value="TreeGrafter"/>
</dbReference>
<dbReference type="Proteomes" id="UP000708298">
    <property type="component" value="Unassembled WGS sequence"/>
</dbReference>
<dbReference type="PANTHER" id="PTHR43730">
    <property type="entry name" value="BETA-MANNOSIDASE"/>
    <property type="match status" value="1"/>
</dbReference>
<keyword evidence="1" id="KW-0326">Glycosidase</keyword>
<dbReference type="EMBL" id="JAESVB010000025">
    <property type="protein sequence ID" value="MCB8878150.1"/>
    <property type="molecule type" value="Genomic_DNA"/>
</dbReference>
<reference evidence="2" key="1">
    <citation type="journal article" date="2021" name="Microorganisms">
        <title>Acidisoma silvae sp. nov. and Acidisomacellulosilytica sp. nov., Two Acidophilic Bacteria Isolated from Decaying Wood, Hydrolyzing Cellulose and Producing Poly-3-hydroxybutyrate.</title>
        <authorList>
            <person name="Mieszkin S."/>
            <person name="Pouder E."/>
            <person name="Uroz S."/>
            <person name="Simon-Colin C."/>
            <person name="Alain K."/>
        </authorList>
    </citation>
    <scope>NUCLEOTIDE SEQUENCE</scope>
    <source>
        <strain evidence="2">HW T2.11</strain>
    </source>
</reference>
<reference evidence="2" key="2">
    <citation type="submission" date="2021-01" db="EMBL/GenBank/DDBJ databases">
        <authorList>
            <person name="Mieszkin S."/>
            <person name="Pouder E."/>
            <person name="Alain K."/>
        </authorList>
    </citation>
    <scope>NUCLEOTIDE SEQUENCE</scope>
    <source>
        <strain evidence="2">HW T2.11</strain>
    </source>
</reference>
<dbReference type="AlphaFoldDB" id="A0A963YXK9"/>
<organism evidence="2 3">
    <name type="scientific">Acidisoma silvae</name>
    <dbReference type="NCBI Taxonomy" id="2802396"/>
    <lineage>
        <taxon>Bacteria</taxon>
        <taxon>Pseudomonadati</taxon>
        <taxon>Pseudomonadota</taxon>
        <taxon>Alphaproteobacteria</taxon>
        <taxon>Acetobacterales</taxon>
        <taxon>Acidocellaceae</taxon>
        <taxon>Acidisoma</taxon>
    </lineage>
</organism>
<dbReference type="Gene3D" id="2.60.120.260">
    <property type="entry name" value="Galactose-binding domain-like"/>
    <property type="match status" value="1"/>
</dbReference>
<keyword evidence="2" id="KW-0378">Hydrolase</keyword>
<accession>A0A963YXK9</accession>
<keyword evidence="3" id="KW-1185">Reference proteome</keyword>
<evidence type="ECO:0000313" key="3">
    <source>
        <dbReference type="Proteomes" id="UP000708298"/>
    </source>
</evidence>
<dbReference type="InterPro" id="IPR036156">
    <property type="entry name" value="Beta-gal/glucu_dom_sf"/>
</dbReference>
<sequence>MPLHEDDVWYETAFEACPGQKLRFLGLAGLAEVWIDGECVAVSTSMFLPLAIDLATGGTVRLSICFRSLFAAMAATSERPRWRTRLVTTNALRLYRQTLLGHMPGWCPSFHAIGPFRPVELVDRPGILQSWRFATHMRGNDGILSVNLTFSGSAARFRALTLSVGTVVFALEDVRDGSIAAEVTLPDVARWWPHTHGEAILHMVSLSDGTTELALGQVGFREATIRRGEDETDFALEMNGVSVFCRGACWTSADLLGLAGDREAYAPWLIALRDSGMNMVRVGGTMLYESQAFHDLCDELGIMVWQDLMFANLDYPLDSEPLRQQVIAEVEQLLSRLGGSPSFVVLCGGSEIAQQATMVGLTAERRQMPFFETVLPRLIRHLSPDLHYIPHSPWGGALPITVSAGVAHYYGVGAYRRPLEDARRAKVRFASECLAFANPPSSVSPAALKSDKAPRDHGVSWDFADIRDHYLGTLYGYEPVKLRLEDHARYLELSRAVTADLMESVFSEWRRPGSPCSGGLVWQLQDLASGSGWGVIDSHGHKKAAWHGLRRVLAPIQLLLSDEGMDGIALHVLNESPDAVSAVLSLDCLRRGAVSVVSAQQPVEIEPRSSASFSSQAILDSFFDITRAYHFGAPEHNVTIATLRCAKSGNILSEAFHFPVGRALPPDDLGMQATIVGIDSCWFIDIIAARFAQAVHIVADGYQADEDWFHLPPARPRRIRLREKRGWHEPPSGLVIAINGTTTVSFRAPRETGTATRTKTAALA</sequence>
<comment type="caution">
    <text evidence="2">The sequence shown here is derived from an EMBL/GenBank/DDBJ whole genome shotgun (WGS) entry which is preliminary data.</text>
</comment>
<evidence type="ECO:0000313" key="2">
    <source>
        <dbReference type="EMBL" id="MCB8878150.1"/>
    </source>
</evidence>
<proteinExistence type="predicted"/>
<dbReference type="InterPro" id="IPR017853">
    <property type="entry name" value="GH"/>
</dbReference>
<gene>
    <name evidence="2" type="ORF">ASILVAE211_23405</name>
</gene>
<dbReference type="PANTHER" id="PTHR43730:SF1">
    <property type="entry name" value="BETA-MANNOSIDASE"/>
    <property type="match status" value="1"/>
</dbReference>
<protein>
    <submittedName>
        <fullName evidence="2">Glycoside hydrolase family 2 protein</fullName>
    </submittedName>
</protein>
<dbReference type="SUPFAM" id="SSF51445">
    <property type="entry name" value="(Trans)glycosidases"/>
    <property type="match status" value="1"/>
</dbReference>
<dbReference type="SUPFAM" id="SSF49785">
    <property type="entry name" value="Galactose-binding domain-like"/>
    <property type="match status" value="1"/>
</dbReference>
<dbReference type="InterPro" id="IPR008979">
    <property type="entry name" value="Galactose-bd-like_sf"/>
</dbReference>
<dbReference type="InterPro" id="IPR050887">
    <property type="entry name" value="Beta-mannosidase_GH2"/>
</dbReference>
<dbReference type="GO" id="GO:0004567">
    <property type="term" value="F:beta-mannosidase activity"/>
    <property type="evidence" value="ECO:0007669"/>
    <property type="project" value="TreeGrafter"/>
</dbReference>